<organism evidence="1">
    <name type="scientific">marine metagenome</name>
    <dbReference type="NCBI Taxonomy" id="408172"/>
    <lineage>
        <taxon>unclassified sequences</taxon>
        <taxon>metagenomes</taxon>
        <taxon>ecological metagenomes</taxon>
    </lineage>
</organism>
<feature type="non-terminal residue" evidence="1">
    <location>
        <position position="51"/>
    </location>
</feature>
<proteinExistence type="predicted"/>
<name>A0A382JVM4_9ZZZZ</name>
<dbReference type="AlphaFoldDB" id="A0A382JVM4"/>
<dbReference type="EMBL" id="UINC01076928">
    <property type="protein sequence ID" value="SVC16554.1"/>
    <property type="molecule type" value="Genomic_DNA"/>
</dbReference>
<sequence length="51" mass="5575">MARIPTVLIALILLLSAANPKNSWAQIHRSTLHDYRVVPVASGLQNPWGIA</sequence>
<evidence type="ECO:0008006" key="2">
    <source>
        <dbReference type="Google" id="ProtNLM"/>
    </source>
</evidence>
<protein>
    <recommendedName>
        <fullName evidence="2">Glucose/Sorbosone dehydrogenase domain-containing protein</fullName>
    </recommendedName>
</protein>
<gene>
    <name evidence="1" type="ORF">METZ01_LOCUS269408</name>
</gene>
<evidence type="ECO:0000313" key="1">
    <source>
        <dbReference type="EMBL" id="SVC16554.1"/>
    </source>
</evidence>
<reference evidence="1" key="1">
    <citation type="submission" date="2018-05" db="EMBL/GenBank/DDBJ databases">
        <authorList>
            <person name="Lanie J.A."/>
            <person name="Ng W.-L."/>
            <person name="Kazmierczak K.M."/>
            <person name="Andrzejewski T.M."/>
            <person name="Davidsen T.M."/>
            <person name="Wayne K.J."/>
            <person name="Tettelin H."/>
            <person name="Glass J.I."/>
            <person name="Rusch D."/>
            <person name="Podicherti R."/>
            <person name="Tsui H.-C.T."/>
            <person name="Winkler M.E."/>
        </authorList>
    </citation>
    <scope>NUCLEOTIDE SEQUENCE</scope>
</reference>
<accession>A0A382JVM4</accession>